<gene>
    <name evidence="5" type="ORF">FC64_GL001298</name>
</gene>
<proteinExistence type="inferred from homology"/>
<dbReference type="InterPro" id="IPR021520">
    <property type="entry name" value="Stealth_CR2"/>
</dbReference>
<evidence type="ECO:0000256" key="3">
    <source>
        <dbReference type="ARBA" id="ARBA00023169"/>
    </source>
</evidence>
<sequence length="338" mass="40517">MNKNNKVDIVIPWVDGYDKKWEKKAAPYIKKGLENEASENKNVDDRRYRDWDILKYSFRSIEKYFGWAHKVYLVTDEQQPKWLNTTYSKVEIIDHKQIIDQKYLPLFNSSAILLNLYKIPNLAENFVLMNDDMLFTSPIKKDTYFKNGLPKDFMVENALTASIDFFKNLFNSMQLINSTFNKREFIKKNFSKYFSYHYGIDNFRTLLSFPYQYYTGFQSIHCVQPYLKSAFEKVWELYPERLQQTCTHKTRDERDVTEWLVRYYQLASGEFIPDKVHKGKYFNLGDKGALDEIEDILKKRKYYSICLNDDNVTDFESTLNRITKILQSVFPRKSRYEL</sequence>
<keyword evidence="6" id="KW-1185">Reference proteome</keyword>
<comment type="similarity">
    <text evidence="1">Belongs to the stealth family.</text>
</comment>
<dbReference type="EMBL" id="AYYZ01000030">
    <property type="protein sequence ID" value="KRM51488.1"/>
    <property type="molecule type" value="Genomic_DNA"/>
</dbReference>
<dbReference type="RefSeq" id="WP_057907128.1">
    <property type="nucleotide sequence ID" value="NZ_AYYZ01000030.1"/>
</dbReference>
<reference evidence="5 6" key="1">
    <citation type="journal article" date="2015" name="Genome Announc.">
        <title>Expanding the biotechnology potential of lactobacilli through comparative genomics of 213 strains and associated genera.</title>
        <authorList>
            <person name="Sun Z."/>
            <person name="Harris H.M."/>
            <person name="McCann A."/>
            <person name="Guo C."/>
            <person name="Argimon S."/>
            <person name="Zhang W."/>
            <person name="Yang X."/>
            <person name="Jeffery I.B."/>
            <person name="Cooney J.C."/>
            <person name="Kagawa T.F."/>
            <person name="Liu W."/>
            <person name="Song Y."/>
            <person name="Salvetti E."/>
            <person name="Wrobel A."/>
            <person name="Rasinkangas P."/>
            <person name="Parkhill J."/>
            <person name="Rea M.C."/>
            <person name="O'Sullivan O."/>
            <person name="Ritari J."/>
            <person name="Douillard F.P."/>
            <person name="Paul Ross R."/>
            <person name="Yang R."/>
            <person name="Briner A.E."/>
            <person name="Felis G.E."/>
            <person name="de Vos W.M."/>
            <person name="Barrangou R."/>
            <person name="Klaenhammer T.R."/>
            <person name="Caufield P.W."/>
            <person name="Cui Y."/>
            <person name="Zhang H."/>
            <person name="O'Toole P.W."/>
        </authorList>
    </citation>
    <scope>NUCLEOTIDE SEQUENCE [LARGE SCALE GENOMIC DNA]</scope>
    <source>
        <strain evidence="5 6">DSM 20653</strain>
    </source>
</reference>
<dbReference type="PANTHER" id="PTHR24045:SF0">
    <property type="entry name" value="N-ACETYLGLUCOSAMINE-1-PHOSPHOTRANSFERASE SUBUNITS ALPHA_BETA"/>
    <property type="match status" value="1"/>
</dbReference>
<evidence type="ECO:0000259" key="4">
    <source>
        <dbReference type="Pfam" id="PF11380"/>
    </source>
</evidence>
<dbReference type="GO" id="GO:0000271">
    <property type="term" value="P:polysaccharide biosynthetic process"/>
    <property type="evidence" value="ECO:0007669"/>
    <property type="project" value="UniProtKB-KW"/>
</dbReference>
<dbReference type="GO" id="GO:0016772">
    <property type="term" value="F:transferase activity, transferring phosphorus-containing groups"/>
    <property type="evidence" value="ECO:0007669"/>
    <property type="project" value="InterPro"/>
</dbReference>
<keyword evidence="2 5" id="KW-0808">Transferase</keyword>
<dbReference type="Proteomes" id="UP000051291">
    <property type="component" value="Unassembled WGS sequence"/>
</dbReference>
<dbReference type="InterPro" id="IPR047141">
    <property type="entry name" value="Stealth"/>
</dbReference>
<evidence type="ECO:0000313" key="5">
    <source>
        <dbReference type="EMBL" id="KRM51488.1"/>
    </source>
</evidence>
<dbReference type="PATRIC" id="fig|1423820.4.peg.1324"/>
<dbReference type="PANTHER" id="PTHR24045">
    <property type="match status" value="1"/>
</dbReference>
<feature type="domain" description="Stealth protein CR2 conserved region 2" evidence="4">
    <location>
        <begin position="47"/>
        <end position="147"/>
    </location>
</feature>
<protein>
    <submittedName>
        <fullName evidence="5">Glycosyltransferase</fullName>
    </submittedName>
</protein>
<dbReference type="AlphaFoldDB" id="A0A0R1Z944"/>
<evidence type="ECO:0000313" key="6">
    <source>
        <dbReference type="Proteomes" id="UP000051291"/>
    </source>
</evidence>
<keyword evidence="3" id="KW-0270">Exopolysaccharide synthesis</keyword>
<evidence type="ECO:0000256" key="1">
    <source>
        <dbReference type="ARBA" id="ARBA00007583"/>
    </source>
</evidence>
<name>A0A0R1Z944_9LACO</name>
<organism evidence="5 6">
    <name type="scientific">Ligilactobacillus araffinosus DSM 20653</name>
    <dbReference type="NCBI Taxonomy" id="1423820"/>
    <lineage>
        <taxon>Bacteria</taxon>
        <taxon>Bacillati</taxon>
        <taxon>Bacillota</taxon>
        <taxon>Bacilli</taxon>
        <taxon>Lactobacillales</taxon>
        <taxon>Lactobacillaceae</taxon>
        <taxon>Ligilactobacillus</taxon>
    </lineage>
</organism>
<evidence type="ECO:0000256" key="2">
    <source>
        <dbReference type="ARBA" id="ARBA00022679"/>
    </source>
</evidence>
<dbReference type="Pfam" id="PF11380">
    <property type="entry name" value="Stealth_CR2"/>
    <property type="match status" value="1"/>
</dbReference>
<accession>A0A0R1Z944</accession>
<dbReference type="STRING" id="1423820.FC64_GL001298"/>
<comment type="caution">
    <text evidence="5">The sequence shown here is derived from an EMBL/GenBank/DDBJ whole genome shotgun (WGS) entry which is preliminary data.</text>
</comment>